<feature type="coiled-coil region" evidence="2">
    <location>
        <begin position="479"/>
        <end position="511"/>
    </location>
</feature>
<dbReference type="Pfam" id="PF13868">
    <property type="entry name" value="TPH"/>
    <property type="match status" value="1"/>
</dbReference>
<accession>A0AAD1U009</accession>
<dbReference type="Proteomes" id="UP001295684">
    <property type="component" value="Unassembled WGS sequence"/>
</dbReference>
<keyword evidence="1 2" id="KW-0175">Coiled coil</keyword>
<evidence type="ECO:0000313" key="4">
    <source>
        <dbReference type="EMBL" id="CAI2358820.1"/>
    </source>
</evidence>
<evidence type="ECO:0000259" key="3">
    <source>
        <dbReference type="Pfam" id="PF13868"/>
    </source>
</evidence>
<organism evidence="4 5">
    <name type="scientific">Euplotes crassus</name>
    <dbReference type="NCBI Taxonomy" id="5936"/>
    <lineage>
        <taxon>Eukaryota</taxon>
        <taxon>Sar</taxon>
        <taxon>Alveolata</taxon>
        <taxon>Ciliophora</taxon>
        <taxon>Intramacronucleata</taxon>
        <taxon>Spirotrichea</taxon>
        <taxon>Hypotrichia</taxon>
        <taxon>Euplotida</taxon>
        <taxon>Euplotidae</taxon>
        <taxon>Moneuplotes</taxon>
    </lineage>
</organism>
<feature type="coiled-coil region" evidence="2">
    <location>
        <begin position="212"/>
        <end position="259"/>
    </location>
</feature>
<dbReference type="AlphaFoldDB" id="A0AAD1U009"/>
<dbReference type="EMBL" id="CAMPGE010000098">
    <property type="protein sequence ID" value="CAI2358820.1"/>
    <property type="molecule type" value="Genomic_DNA"/>
</dbReference>
<name>A0AAD1U009_EUPCR</name>
<evidence type="ECO:0000313" key="5">
    <source>
        <dbReference type="Proteomes" id="UP001295684"/>
    </source>
</evidence>
<protein>
    <recommendedName>
        <fullName evidence="3">Trichohyalin-plectin-homology domain-containing protein</fullName>
    </recommendedName>
</protein>
<evidence type="ECO:0000256" key="2">
    <source>
        <dbReference type="SAM" id="Coils"/>
    </source>
</evidence>
<keyword evidence="5" id="KW-1185">Reference proteome</keyword>
<sequence>MNFLRQRKNTHQPKIHEESKRMDRLISMMVTKVIKKFAMKDRSPRVREMIEEEIRHYFNQESKSGSKLAYLNGTHLTQIEIKIKRKLLAEKGLGAQTSMTNHKKFQEVAKVLKSVSPTPNHRASVFSGSPLQNNDYSTTGLNLIRTSDHQTQRQLTKSVDLIKKNSHKRVNSRGVHSYLKQGGINTLAQGIPRFNNEENISIFSGQDEWDEIEKFNALAEEHEKRLKVLNTQKNQKKMQESLKKQIQEQRSIKKKEQIENKRLDNITIQRIQKEEKQEKTKKFELYKLMEDRKQMVANQVQTHQLHKKLHDQEKRRYEKKLVSDLKQKIEAEKQKEKEKKLFQRNLYAKIREENEALKEKLNQEKVKEMEQDKKFIEDYNNMIEAQALKRKQEREERNNKIKARMSIMGGKILRDQGQKDKEQELVLLSGIKKKEAKEKLKENKKMMILKRDQNDLRYFLATQVEEKHKQKDLEIQKNKWFIEQELAKAQKEKEEDKAKEAARKRKEIENNKYVIEQIAAKSDPKENHSIGRCGARGMNEEEFLFNKKLLMDISKKKQEYKKATLEMHE</sequence>
<gene>
    <name evidence="4" type="ORF">ECRASSUSDP1_LOCUS103</name>
</gene>
<dbReference type="InterPro" id="IPR043597">
    <property type="entry name" value="TPH_dom"/>
</dbReference>
<feature type="coiled-coil region" evidence="2">
    <location>
        <begin position="319"/>
        <end position="396"/>
    </location>
</feature>
<reference evidence="4" key="1">
    <citation type="submission" date="2023-07" db="EMBL/GenBank/DDBJ databases">
        <authorList>
            <consortium name="AG Swart"/>
            <person name="Singh M."/>
            <person name="Singh A."/>
            <person name="Seah K."/>
            <person name="Emmerich C."/>
        </authorList>
    </citation>
    <scope>NUCLEOTIDE SEQUENCE</scope>
    <source>
        <strain evidence="4">DP1</strain>
    </source>
</reference>
<proteinExistence type="predicted"/>
<comment type="caution">
    <text evidence="4">The sequence shown here is derived from an EMBL/GenBank/DDBJ whole genome shotgun (WGS) entry which is preliminary data.</text>
</comment>
<evidence type="ECO:0000256" key="1">
    <source>
        <dbReference type="ARBA" id="ARBA00023054"/>
    </source>
</evidence>
<feature type="domain" description="Trichohyalin-plectin-homology" evidence="3">
    <location>
        <begin position="220"/>
        <end position="523"/>
    </location>
</feature>